<organism evidence="6 7">
    <name type="scientific">Haliscomenobacter hydrossis (strain ATCC 27775 / DSM 1100 / LMG 10767 / O)</name>
    <dbReference type="NCBI Taxonomy" id="760192"/>
    <lineage>
        <taxon>Bacteria</taxon>
        <taxon>Pseudomonadati</taxon>
        <taxon>Bacteroidota</taxon>
        <taxon>Saprospiria</taxon>
        <taxon>Saprospirales</taxon>
        <taxon>Haliscomenobacteraceae</taxon>
        <taxon>Haliscomenobacter</taxon>
    </lineage>
</organism>
<dbReference type="GO" id="GO:0016042">
    <property type="term" value="P:lipid catabolic process"/>
    <property type="evidence" value="ECO:0007669"/>
    <property type="project" value="UniProtKB-UniRule"/>
</dbReference>
<evidence type="ECO:0000256" key="3">
    <source>
        <dbReference type="ARBA" id="ARBA00023098"/>
    </source>
</evidence>
<dbReference type="KEGG" id="hhy:Halhy_6141"/>
<evidence type="ECO:0000313" key="6">
    <source>
        <dbReference type="EMBL" id="AEE53963.1"/>
    </source>
</evidence>
<keyword evidence="3 4" id="KW-0443">Lipid metabolism</keyword>
<accession>F4L3L3</accession>
<reference evidence="6 7" key="1">
    <citation type="journal article" date="2011" name="Stand. Genomic Sci.">
        <title>Complete genome sequence of Haliscomenobacter hydrossis type strain (O).</title>
        <authorList>
            <consortium name="US DOE Joint Genome Institute (JGI-PGF)"/>
            <person name="Daligault H."/>
            <person name="Lapidus A."/>
            <person name="Zeytun A."/>
            <person name="Nolan M."/>
            <person name="Lucas S."/>
            <person name="Del Rio T.G."/>
            <person name="Tice H."/>
            <person name="Cheng J.F."/>
            <person name="Tapia R."/>
            <person name="Han C."/>
            <person name="Goodwin L."/>
            <person name="Pitluck S."/>
            <person name="Liolios K."/>
            <person name="Pagani I."/>
            <person name="Ivanova N."/>
            <person name="Huntemann M."/>
            <person name="Mavromatis K."/>
            <person name="Mikhailova N."/>
            <person name="Pati A."/>
            <person name="Chen A."/>
            <person name="Palaniappan K."/>
            <person name="Land M."/>
            <person name="Hauser L."/>
            <person name="Brambilla E.M."/>
            <person name="Rohde M."/>
            <person name="Verbarg S."/>
            <person name="Goker M."/>
            <person name="Bristow J."/>
            <person name="Eisen J.A."/>
            <person name="Markowitz V."/>
            <person name="Hugenholtz P."/>
            <person name="Kyrpides N.C."/>
            <person name="Klenk H.P."/>
            <person name="Woyke T."/>
        </authorList>
    </citation>
    <scope>NUCLEOTIDE SEQUENCE [LARGE SCALE GENOMIC DNA]</scope>
    <source>
        <strain evidence="7">ATCC 27775 / DSM 1100 / LMG 10767 / O</strain>
    </source>
</reference>
<dbReference type="Proteomes" id="UP000008461">
    <property type="component" value="Chromosome"/>
</dbReference>
<dbReference type="EMBL" id="CP002691">
    <property type="protein sequence ID" value="AEE53963.1"/>
    <property type="molecule type" value="Genomic_DNA"/>
</dbReference>
<dbReference type="InterPro" id="IPR016035">
    <property type="entry name" value="Acyl_Trfase/lysoPLipase"/>
</dbReference>
<dbReference type="PROSITE" id="PS51635">
    <property type="entry name" value="PNPLA"/>
    <property type="match status" value="1"/>
</dbReference>
<dbReference type="Gene3D" id="3.40.1090.10">
    <property type="entry name" value="Cytosolic phospholipase A2 catalytic domain"/>
    <property type="match status" value="2"/>
</dbReference>
<evidence type="ECO:0000256" key="1">
    <source>
        <dbReference type="ARBA" id="ARBA00022801"/>
    </source>
</evidence>
<dbReference type="InterPro" id="IPR050301">
    <property type="entry name" value="NTE"/>
</dbReference>
<dbReference type="PANTHER" id="PTHR14226:SF78">
    <property type="entry name" value="SLR0060 PROTEIN"/>
    <property type="match status" value="1"/>
</dbReference>
<dbReference type="STRING" id="760192.Halhy_6141"/>
<protein>
    <submittedName>
        <fullName evidence="6">Patatin</fullName>
    </submittedName>
</protein>
<dbReference type="HOGENOM" id="CLU_047251_0_1_10"/>
<evidence type="ECO:0000259" key="5">
    <source>
        <dbReference type="PROSITE" id="PS51635"/>
    </source>
</evidence>
<feature type="active site" description="Proton acceptor" evidence="4">
    <location>
        <position position="151"/>
    </location>
</feature>
<evidence type="ECO:0000256" key="4">
    <source>
        <dbReference type="PROSITE-ProRule" id="PRU01161"/>
    </source>
</evidence>
<evidence type="ECO:0000256" key="2">
    <source>
        <dbReference type="ARBA" id="ARBA00022963"/>
    </source>
</evidence>
<evidence type="ECO:0000313" key="7">
    <source>
        <dbReference type="Proteomes" id="UP000008461"/>
    </source>
</evidence>
<dbReference type="Pfam" id="PF01734">
    <property type="entry name" value="Patatin"/>
    <property type="match status" value="1"/>
</dbReference>
<dbReference type="GO" id="GO:0016787">
    <property type="term" value="F:hydrolase activity"/>
    <property type="evidence" value="ECO:0007669"/>
    <property type="project" value="UniProtKB-UniRule"/>
</dbReference>
<reference key="2">
    <citation type="submission" date="2011-04" db="EMBL/GenBank/DDBJ databases">
        <title>Complete sequence of chromosome of Haliscomenobacter hydrossis DSM 1100.</title>
        <authorList>
            <consortium name="US DOE Joint Genome Institute (JGI-PGF)"/>
            <person name="Lucas S."/>
            <person name="Han J."/>
            <person name="Lapidus A."/>
            <person name="Bruce D."/>
            <person name="Goodwin L."/>
            <person name="Pitluck S."/>
            <person name="Peters L."/>
            <person name="Kyrpides N."/>
            <person name="Mavromatis K."/>
            <person name="Ivanova N."/>
            <person name="Ovchinnikova G."/>
            <person name="Pagani I."/>
            <person name="Daligault H."/>
            <person name="Detter J.C."/>
            <person name="Han C."/>
            <person name="Land M."/>
            <person name="Hauser L."/>
            <person name="Markowitz V."/>
            <person name="Cheng J.-F."/>
            <person name="Hugenholtz P."/>
            <person name="Woyke T."/>
            <person name="Wu D."/>
            <person name="Verbarg S."/>
            <person name="Frueling A."/>
            <person name="Brambilla E."/>
            <person name="Klenk H.-P."/>
            <person name="Eisen J.A."/>
        </authorList>
    </citation>
    <scope>NUCLEOTIDE SEQUENCE</scope>
    <source>
        <strain>DSM 1100</strain>
    </source>
</reference>
<feature type="short sequence motif" description="DGA/G" evidence="4">
    <location>
        <begin position="151"/>
        <end position="153"/>
    </location>
</feature>
<keyword evidence="7" id="KW-1185">Reference proteome</keyword>
<feature type="short sequence motif" description="GXGXXG" evidence="4">
    <location>
        <begin position="10"/>
        <end position="15"/>
    </location>
</feature>
<proteinExistence type="predicted"/>
<name>F4L3L3_HALH1</name>
<gene>
    <name evidence="6" type="ordered locus">Halhy_6141</name>
</gene>
<keyword evidence="1 4" id="KW-0378">Hydrolase</keyword>
<feature type="domain" description="PNPLA" evidence="5">
    <location>
        <begin position="6"/>
        <end position="164"/>
    </location>
</feature>
<dbReference type="AlphaFoldDB" id="F4L3L3"/>
<feature type="active site" description="Nucleophile" evidence="4">
    <location>
        <position position="39"/>
    </location>
</feature>
<dbReference type="PANTHER" id="PTHR14226">
    <property type="entry name" value="NEUROPATHY TARGET ESTERASE/SWISS CHEESE D.MELANOGASTER"/>
    <property type="match status" value="1"/>
</dbReference>
<dbReference type="InterPro" id="IPR002641">
    <property type="entry name" value="PNPLA_dom"/>
</dbReference>
<dbReference type="OrthoDB" id="9770965at2"/>
<keyword evidence="2 4" id="KW-0442">Lipid degradation</keyword>
<dbReference type="RefSeq" id="WP_013768485.1">
    <property type="nucleotide sequence ID" value="NC_015510.1"/>
</dbReference>
<dbReference type="CDD" id="cd07205">
    <property type="entry name" value="Pat_PNPLA6_PNPLA7_NTE1_like"/>
    <property type="match status" value="1"/>
</dbReference>
<dbReference type="eggNOG" id="COG1752">
    <property type="taxonomic scope" value="Bacteria"/>
</dbReference>
<dbReference type="SUPFAM" id="SSF52151">
    <property type="entry name" value="FabD/lysophospholipase-like"/>
    <property type="match status" value="1"/>
</dbReference>
<sequence>MLKTGIVLSGGGIKGMAHLGLIKALQETGIKFDCITGASAGALTGALIAAGYSPEESLEFFKSTPIFSIYYYSTSKPGILDSEKFRPVFEKYFPEDAFETLQRPLHVTTTNLETGAWEVHHTGPLINVLLASASLPPVFAPMLIDGALHADGGIMNNFPVEPLEASCKVILGSYVHPISPITSSDIKTSVQVAMRSMDLARFAIVQPKLKRCHFLFAPPGIEAIGMLDRKVIDKAFSIGYENALLEMPHLLKFLEKKWVYPMVAE</sequence>
<feature type="short sequence motif" description="GXSXG" evidence="4">
    <location>
        <begin position="37"/>
        <end position="41"/>
    </location>
</feature>